<comment type="similarity">
    <text evidence="3 18">In the N-terminal section; belongs to the NnrE/AIBP family.</text>
</comment>
<evidence type="ECO:0000256" key="8">
    <source>
        <dbReference type="ARBA" id="ARBA00022857"/>
    </source>
</evidence>
<comment type="similarity">
    <text evidence="4 18">In the C-terminal section; belongs to the NnrD/CARKD family.</text>
</comment>
<evidence type="ECO:0000256" key="10">
    <source>
        <dbReference type="ARBA" id="ARBA00023027"/>
    </source>
</evidence>
<dbReference type="Gene3D" id="3.40.1190.20">
    <property type="match status" value="1"/>
</dbReference>
<keyword evidence="13" id="KW-0511">Multifunctional enzyme</keyword>
<dbReference type="PROSITE" id="PS51385">
    <property type="entry name" value="YJEF_N"/>
    <property type="match status" value="1"/>
</dbReference>
<protein>
    <recommendedName>
        <fullName evidence="17">ADP-dependent (S)-NAD(P)H-hydrate dehydratase</fullName>
        <ecNumber evidence="17">4.2.1.136</ecNumber>
    </recommendedName>
    <alternativeName>
        <fullName evidence="17">ADP-dependent NAD(P)HX dehydratase</fullName>
    </alternativeName>
</protein>
<feature type="binding site" evidence="17">
    <location>
        <position position="285"/>
    </location>
    <ligand>
        <name>(6S)-NADPHX</name>
        <dbReference type="ChEBI" id="CHEBI:64076"/>
    </ligand>
</feature>
<dbReference type="PANTHER" id="PTHR12592:SF0">
    <property type="entry name" value="ATP-DEPENDENT (S)-NAD(P)H-HYDRATE DEHYDRATASE"/>
    <property type="match status" value="1"/>
</dbReference>
<evidence type="ECO:0000256" key="6">
    <source>
        <dbReference type="ARBA" id="ARBA00022741"/>
    </source>
</evidence>
<dbReference type="Proteomes" id="UP001229836">
    <property type="component" value="Chromosome"/>
</dbReference>
<keyword evidence="22" id="KW-1185">Reference proteome</keyword>
<feature type="binding site" evidence="17">
    <location>
        <begin position="437"/>
        <end position="441"/>
    </location>
    <ligand>
        <name>AMP</name>
        <dbReference type="ChEBI" id="CHEBI:456215"/>
    </ligand>
</feature>
<gene>
    <name evidence="17" type="primary">nnrD</name>
    <name evidence="21" type="ORF">QLH32_03165</name>
</gene>
<comment type="catalytic activity">
    <reaction evidence="2 18">
        <text>(6R)-NADPHX = (6S)-NADPHX</text>
        <dbReference type="Rhea" id="RHEA:32227"/>
        <dbReference type="ChEBI" id="CHEBI:64076"/>
        <dbReference type="ChEBI" id="CHEBI:64077"/>
        <dbReference type="EC" id="5.1.99.6"/>
    </reaction>
</comment>
<evidence type="ECO:0000256" key="14">
    <source>
        <dbReference type="ARBA" id="ARBA00025153"/>
    </source>
</evidence>
<evidence type="ECO:0000256" key="9">
    <source>
        <dbReference type="ARBA" id="ARBA00022958"/>
    </source>
</evidence>
<dbReference type="InterPro" id="IPR030677">
    <property type="entry name" value="Nnr"/>
</dbReference>
<feature type="domain" description="YjeF C-terminal" evidence="19">
    <location>
        <begin position="250"/>
        <end position="522"/>
    </location>
</feature>
<dbReference type="NCBIfam" id="TIGR00197">
    <property type="entry name" value="yjeF_nterm"/>
    <property type="match status" value="1"/>
</dbReference>
<reference evidence="21 22" key="1">
    <citation type="submission" date="2023-05" db="EMBL/GenBank/DDBJ databases">
        <title>The complete genome of Acinetobacter sp. nov KCTC 92772.</title>
        <authorList>
            <person name="Zhou G."/>
        </authorList>
    </citation>
    <scope>NUCLEOTIDE SEQUENCE [LARGE SCALE GENOMIC DNA]</scope>
    <source>
        <strain evidence="21 22">KCTC 92772</strain>
    </source>
</reference>
<dbReference type="Pfam" id="PF03853">
    <property type="entry name" value="YjeF_N"/>
    <property type="match status" value="1"/>
</dbReference>
<evidence type="ECO:0000256" key="1">
    <source>
        <dbReference type="ARBA" id="ARBA00000013"/>
    </source>
</evidence>
<organism evidence="21 22">
    <name type="scientific">Acinetobacter corruptisaponis</name>
    <dbReference type="NCBI Taxonomy" id="3045147"/>
    <lineage>
        <taxon>Bacteria</taxon>
        <taxon>Pseudomonadati</taxon>
        <taxon>Pseudomonadota</taxon>
        <taxon>Gammaproteobacteria</taxon>
        <taxon>Moraxellales</taxon>
        <taxon>Moraxellaceae</taxon>
        <taxon>Acinetobacter</taxon>
    </lineage>
</organism>
<keyword evidence="8 17" id="KW-0521">NADP</keyword>
<keyword evidence="11 18" id="KW-0413">Isomerase</keyword>
<comment type="similarity">
    <text evidence="17">Belongs to the NnrD/CARKD family.</text>
</comment>
<name>A0ABY8S805_9GAMM</name>
<keyword evidence="7 17" id="KW-0067">ATP-binding</keyword>
<keyword evidence="9 18" id="KW-0630">Potassium</keyword>
<keyword evidence="6 17" id="KW-0547">Nucleotide-binding</keyword>
<evidence type="ECO:0000259" key="20">
    <source>
        <dbReference type="PROSITE" id="PS51385"/>
    </source>
</evidence>
<comment type="cofactor">
    <cofactor evidence="17">
        <name>Mg(2+)</name>
        <dbReference type="ChEBI" id="CHEBI:18420"/>
    </cofactor>
</comment>
<comment type="subunit">
    <text evidence="17">Homotetramer.</text>
</comment>
<dbReference type="HAMAP" id="MF_01965">
    <property type="entry name" value="NADHX_dehydratase"/>
    <property type="match status" value="1"/>
</dbReference>
<dbReference type="InterPro" id="IPR004443">
    <property type="entry name" value="YjeF_N_dom"/>
</dbReference>
<dbReference type="PROSITE" id="PS01050">
    <property type="entry name" value="YJEF_C_2"/>
    <property type="match status" value="1"/>
</dbReference>
<feature type="binding site" evidence="17">
    <location>
        <position position="465"/>
    </location>
    <ligand>
        <name>(6S)-NADPHX</name>
        <dbReference type="ChEBI" id="CHEBI:64076"/>
    </ligand>
</feature>
<feature type="binding site" evidence="17">
    <location>
        <position position="464"/>
    </location>
    <ligand>
        <name>AMP</name>
        <dbReference type="ChEBI" id="CHEBI:456215"/>
    </ligand>
</feature>
<proteinExistence type="inferred from homology"/>
<keyword evidence="5 18" id="KW-0479">Metal-binding</keyword>
<evidence type="ECO:0000259" key="19">
    <source>
        <dbReference type="PROSITE" id="PS51383"/>
    </source>
</evidence>
<dbReference type="RefSeq" id="WP_283268038.1">
    <property type="nucleotide sequence ID" value="NZ_CP125669.1"/>
</dbReference>
<dbReference type="InterPro" id="IPR000631">
    <property type="entry name" value="CARKD"/>
</dbReference>
<evidence type="ECO:0000256" key="12">
    <source>
        <dbReference type="ARBA" id="ARBA00023239"/>
    </source>
</evidence>
<dbReference type="InterPro" id="IPR017953">
    <property type="entry name" value="Carbohydrate_kinase_pred_CS"/>
</dbReference>
<dbReference type="SUPFAM" id="SSF53613">
    <property type="entry name" value="Ribokinase-like"/>
    <property type="match status" value="1"/>
</dbReference>
<comment type="catalytic activity">
    <reaction evidence="16 17 18">
        <text>(6S)-NADPHX + ADP = AMP + phosphate + NADPH + H(+)</text>
        <dbReference type="Rhea" id="RHEA:32235"/>
        <dbReference type="ChEBI" id="CHEBI:15378"/>
        <dbReference type="ChEBI" id="CHEBI:43474"/>
        <dbReference type="ChEBI" id="CHEBI:57783"/>
        <dbReference type="ChEBI" id="CHEBI:64076"/>
        <dbReference type="ChEBI" id="CHEBI:456215"/>
        <dbReference type="ChEBI" id="CHEBI:456216"/>
        <dbReference type="EC" id="4.2.1.136"/>
    </reaction>
</comment>
<evidence type="ECO:0000256" key="18">
    <source>
        <dbReference type="PIRNR" id="PIRNR017184"/>
    </source>
</evidence>
<dbReference type="NCBIfam" id="TIGR00196">
    <property type="entry name" value="yjeF_cterm"/>
    <property type="match status" value="1"/>
</dbReference>
<dbReference type="PANTHER" id="PTHR12592">
    <property type="entry name" value="ATP-DEPENDENT (S)-NAD(P)H-HYDRATE DEHYDRATASE FAMILY MEMBER"/>
    <property type="match status" value="1"/>
</dbReference>
<evidence type="ECO:0000313" key="21">
    <source>
        <dbReference type="EMBL" id="WHP06479.1"/>
    </source>
</evidence>
<evidence type="ECO:0000256" key="16">
    <source>
        <dbReference type="ARBA" id="ARBA00049209"/>
    </source>
</evidence>
<comment type="catalytic activity">
    <reaction evidence="1 18">
        <text>(6R)-NADHX = (6S)-NADHX</text>
        <dbReference type="Rhea" id="RHEA:32215"/>
        <dbReference type="ChEBI" id="CHEBI:64074"/>
        <dbReference type="ChEBI" id="CHEBI:64075"/>
        <dbReference type="EC" id="5.1.99.6"/>
    </reaction>
</comment>
<dbReference type="InterPro" id="IPR029056">
    <property type="entry name" value="Ribokinase-like"/>
</dbReference>
<feature type="domain" description="YjeF N-terminal" evidence="20">
    <location>
        <begin position="16"/>
        <end position="246"/>
    </location>
</feature>
<evidence type="ECO:0000256" key="3">
    <source>
        <dbReference type="ARBA" id="ARBA00006001"/>
    </source>
</evidence>
<sequence length="522" mass="57269">MQGSVYHSPVYHSQSIQVWEQRWFAQQNSSLGLMQQAAWTISRQLIEQFQQKHIKTIAVWCGQGNNAGDGYYIAAFLKQHGFNVTVYATELGQSPDLKQAYEYAQAHQVNIQRFPYPPLNLSPDRVETSSYSIPYIIPEVPLLFKERLGEVDCHIDALFGIGLNRVLDQHWQTVIACFNAQTGLKVSIDIPSGLHANTGQALPCAIQANQTFTILGYKAGLFTGQGKEYVGQLHLVSLIPTDVELKPIAYLSPEKIALPKRQAFGHKGSYGHVLVVGGHADMGGAVIMSAEAAFHAGAGKVSVVCHAKHHQAILSRSPNIMVRDINVLDQGGIQTLLNHVDTVCFGMGLGRDEWAEQIYQQWFDSLNQSSHLEVVLDADGLWFLAKHPQKLNQHVYATPHSGEAATLLGCKPADIEQDRITAIQQLQQKYAGQWVLKGAGSLILEDELFICTQGNPGMGTGGMGDVLAGMIASLKAQFHQQIALHEIVSLHAQAGDLLAENGMRGLQAHEMGKMIYKVVNAD</sequence>
<evidence type="ECO:0000256" key="13">
    <source>
        <dbReference type="ARBA" id="ARBA00023268"/>
    </source>
</evidence>
<feature type="binding site" evidence="17">
    <location>
        <position position="400"/>
    </location>
    <ligand>
        <name>(6S)-NADPHX</name>
        <dbReference type="ChEBI" id="CHEBI:64076"/>
    </ligand>
</feature>
<evidence type="ECO:0000256" key="4">
    <source>
        <dbReference type="ARBA" id="ARBA00009524"/>
    </source>
</evidence>
<dbReference type="SUPFAM" id="SSF64153">
    <property type="entry name" value="YjeF N-terminal domain-like"/>
    <property type="match status" value="1"/>
</dbReference>
<accession>A0ABY8S805</accession>
<comment type="cofactor">
    <cofactor evidence="18">
        <name>K(+)</name>
        <dbReference type="ChEBI" id="CHEBI:29103"/>
    </cofactor>
    <text evidence="18">Binds 1 potassium ion per subunit.</text>
</comment>
<evidence type="ECO:0000256" key="15">
    <source>
        <dbReference type="ARBA" id="ARBA00048238"/>
    </source>
</evidence>
<dbReference type="CDD" id="cd01171">
    <property type="entry name" value="YXKO-related"/>
    <property type="match status" value="1"/>
</dbReference>
<dbReference type="Pfam" id="PF01256">
    <property type="entry name" value="Carb_kinase"/>
    <property type="match status" value="1"/>
</dbReference>
<dbReference type="InterPro" id="IPR036652">
    <property type="entry name" value="YjeF_N_dom_sf"/>
</dbReference>
<keyword evidence="10 17" id="KW-0520">NAD</keyword>
<comment type="catalytic activity">
    <reaction evidence="15 17 18">
        <text>(6S)-NADHX + ADP = AMP + phosphate + NADH + H(+)</text>
        <dbReference type="Rhea" id="RHEA:32223"/>
        <dbReference type="ChEBI" id="CHEBI:15378"/>
        <dbReference type="ChEBI" id="CHEBI:43474"/>
        <dbReference type="ChEBI" id="CHEBI:57945"/>
        <dbReference type="ChEBI" id="CHEBI:64074"/>
        <dbReference type="ChEBI" id="CHEBI:456215"/>
        <dbReference type="ChEBI" id="CHEBI:456216"/>
        <dbReference type="EC" id="4.2.1.136"/>
    </reaction>
</comment>
<dbReference type="EMBL" id="CP125669">
    <property type="protein sequence ID" value="WHP06479.1"/>
    <property type="molecule type" value="Genomic_DNA"/>
</dbReference>
<dbReference type="PIRSF" id="PIRSF017184">
    <property type="entry name" value="Nnr"/>
    <property type="match status" value="1"/>
</dbReference>
<evidence type="ECO:0000256" key="7">
    <source>
        <dbReference type="ARBA" id="ARBA00022840"/>
    </source>
</evidence>
<keyword evidence="12 17" id="KW-0456">Lyase</keyword>
<feature type="binding site" evidence="17">
    <location>
        <position position="348"/>
    </location>
    <ligand>
        <name>(6S)-NADPHX</name>
        <dbReference type="ChEBI" id="CHEBI:64076"/>
    </ligand>
</feature>
<evidence type="ECO:0000256" key="11">
    <source>
        <dbReference type="ARBA" id="ARBA00023235"/>
    </source>
</evidence>
<evidence type="ECO:0000256" key="5">
    <source>
        <dbReference type="ARBA" id="ARBA00022723"/>
    </source>
</evidence>
<dbReference type="PROSITE" id="PS51383">
    <property type="entry name" value="YJEF_C_3"/>
    <property type="match status" value="1"/>
</dbReference>
<dbReference type="EC" id="4.2.1.136" evidence="17"/>
<evidence type="ECO:0000256" key="17">
    <source>
        <dbReference type="HAMAP-Rule" id="MF_01965"/>
    </source>
</evidence>
<comment type="function">
    <text evidence="17">Catalyzes the dehydration of the S-form of NAD(P)HX at the expense of ADP, which is converted to AMP. Together with NAD(P)HX epimerase, which catalyzes the epimerization of the S- and R-forms, the enzyme allows the repair of both epimers of NAD(P)HX, a damaged form of NAD(P)H that is a result of enzymatic or heat-dependent hydration.</text>
</comment>
<evidence type="ECO:0000256" key="2">
    <source>
        <dbReference type="ARBA" id="ARBA00000909"/>
    </source>
</evidence>
<dbReference type="Gene3D" id="3.40.50.10260">
    <property type="entry name" value="YjeF N-terminal domain"/>
    <property type="match status" value="1"/>
</dbReference>
<evidence type="ECO:0000313" key="22">
    <source>
        <dbReference type="Proteomes" id="UP001229836"/>
    </source>
</evidence>
<comment type="function">
    <text evidence="14 18">Bifunctional enzyme that catalyzes the epimerization of the S- and R-forms of NAD(P)HX and the dehydration of the S-form of NAD(P)HX at the expense of ADP, which is converted to AMP. This allows the repair of both epimers of NAD(P)HX, a damaged form of NAD(P)H that is a result of enzymatic or heat-dependent hydration.</text>
</comment>